<evidence type="ECO:0008006" key="10">
    <source>
        <dbReference type="Google" id="ProtNLM"/>
    </source>
</evidence>
<evidence type="ECO:0000256" key="5">
    <source>
        <dbReference type="ARBA" id="ARBA00023004"/>
    </source>
</evidence>
<dbReference type="Pfam" id="PF00067">
    <property type="entry name" value="p450"/>
    <property type="match status" value="1"/>
</dbReference>
<dbReference type="EMBL" id="NXNI01000001">
    <property type="protein sequence ID" value="PCR89580.1"/>
    <property type="molecule type" value="Genomic_DNA"/>
</dbReference>
<dbReference type="PANTHER" id="PTHR24291">
    <property type="entry name" value="CYTOCHROME P450 FAMILY 4"/>
    <property type="match status" value="1"/>
</dbReference>
<accession>A0A2A5QRV8</accession>
<keyword evidence="9" id="KW-1185">Reference proteome</keyword>
<sequence>MALSNSNSSALPEPPQPDGHPVIGNALTFVGANDPVRFLNKMCQEHGDILKMEMFGSEYYITRNPDDAQRIFHDNNDNYMKSERQKKVFENFWGEDILSSEDDLWQHQRDVLTPLISKGKAKSIGPHIMEYTEEMTASWNDGEVVDIHKEMMALTIRVVCKAVFNWDASEYGESIGHNLKVATSHLFRNSMGVSVPEWVPTPQNRRYQNAVETLDSIADEIIRTRKLADDDADDLITRSLDMRDQVDRNINHNVLREKVKTMLFAGHETTAQGLTFSLYLLARHPKVVRRLRNEFDEEIDGQEPSPDDLPNLEYLDAVFKEVLRLYSPAYSVNREPLNDDELSGYHISAGRPVIVFQWGIQRNPRVWDDPYAFDPDRWMKESNPCDHEYGYVPFAMGPRRCLGQGFAEVESKLILAKVLQEYDLELDTEPPIELDWAVTTRPKNGIDMIPYRR</sequence>
<evidence type="ECO:0000313" key="8">
    <source>
        <dbReference type="EMBL" id="PCR89580.1"/>
    </source>
</evidence>
<keyword evidence="4" id="KW-0560">Oxidoreductase</keyword>
<keyword evidence="5" id="KW-0408">Iron</keyword>
<evidence type="ECO:0000313" key="9">
    <source>
        <dbReference type="Proteomes" id="UP000219689"/>
    </source>
</evidence>
<dbReference type="Proteomes" id="UP000219689">
    <property type="component" value="Unassembled WGS sequence"/>
</dbReference>
<dbReference type="PANTHER" id="PTHR24291:SF50">
    <property type="entry name" value="BIFUNCTIONAL ALBAFLAVENONE MONOOXYGENASE_TERPENE SYNTHASE"/>
    <property type="match status" value="1"/>
</dbReference>
<dbReference type="InterPro" id="IPR036396">
    <property type="entry name" value="Cyt_P450_sf"/>
</dbReference>
<feature type="region of interest" description="Disordered" evidence="7">
    <location>
        <begin position="1"/>
        <end position="21"/>
    </location>
</feature>
<reference evidence="8 9" key="1">
    <citation type="submission" date="2017-09" db="EMBL/GenBank/DDBJ databases">
        <title>Genome sequences of Natrinema ejinorence JCM 13890T.</title>
        <authorList>
            <person name="Roh S.W."/>
            <person name="Kim Y.B."/>
            <person name="Kim J.Y."/>
        </authorList>
    </citation>
    <scope>NUCLEOTIDE SEQUENCE [LARGE SCALE GENOMIC DNA]</scope>
    <source>
        <strain evidence="8 9">JCM 13890</strain>
    </source>
</reference>
<keyword evidence="6" id="KW-0503">Monooxygenase</keyword>
<dbReference type="PRINTS" id="PR00463">
    <property type="entry name" value="EP450I"/>
</dbReference>
<evidence type="ECO:0000256" key="1">
    <source>
        <dbReference type="ARBA" id="ARBA00010617"/>
    </source>
</evidence>
<feature type="compositionally biased region" description="Polar residues" evidence="7">
    <location>
        <begin position="1"/>
        <end position="10"/>
    </location>
</feature>
<dbReference type="GO" id="GO:0020037">
    <property type="term" value="F:heme binding"/>
    <property type="evidence" value="ECO:0007669"/>
    <property type="project" value="InterPro"/>
</dbReference>
<dbReference type="SUPFAM" id="SSF48264">
    <property type="entry name" value="Cytochrome P450"/>
    <property type="match status" value="1"/>
</dbReference>
<evidence type="ECO:0000256" key="4">
    <source>
        <dbReference type="ARBA" id="ARBA00023002"/>
    </source>
</evidence>
<evidence type="ECO:0000256" key="3">
    <source>
        <dbReference type="ARBA" id="ARBA00022723"/>
    </source>
</evidence>
<dbReference type="GO" id="GO:0005506">
    <property type="term" value="F:iron ion binding"/>
    <property type="evidence" value="ECO:0007669"/>
    <property type="project" value="InterPro"/>
</dbReference>
<dbReference type="InterPro" id="IPR001128">
    <property type="entry name" value="Cyt_P450"/>
</dbReference>
<evidence type="ECO:0000256" key="2">
    <source>
        <dbReference type="ARBA" id="ARBA00022617"/>
    </source>
</evidence>
<gene>
    <name evidence="8" type="ORF">CP557_02950</name>
</gene>
<dbReference type="InterPro" id="IPR050196">
    <property type="entry name" value="Cytochrome_P450_Monoox"/>
</dbReference>
<dbReference type="GO" id="GO:0004497">
    <property type="term" value="F:monooxygenase activity"/>
    <property type="evidence" value="ECO:0007669"/>
    <property type="project" value="UniProtKB-KW"/>
</dbReference>
<name>A0A2A5QRV8_9EURY</name>
<dbReference type="PRINTS" id="PR00385">
    <property type="entry name" value="P450"/>
</dbReference>
<dbReference type="RefSeq" id="WP_097378528.1">
    <property type="nucleotide sequence ID" value="NZ_NXNI01000001.1"/>
</dbReference>
<evidence type="ECO:0000256" key="6">
    <source>
        <dbReference type="ARBA" id="ARBA00023033"/>
    </source>
</evidence>
<organism evidence="8 9">
    <name type="scientific">Natrinema ejinorense</name>
    <dbReference type="NCBI Taxonomy" id="373386"/>
    <lineage>
        <taxon>Archaea</taxon>
        <taxon>Methanobacteriati</taxon>
        <taxon>Methanobacteriota</taxon>
        <taxon>Stenosarchaea group</taxon>
        <taxon>Halobacteria</taxon>
        <taxon>Halobacteriales</taxon>
        <taxon>Natrialbaceae</taxon>
        <taxon>Natrinema</taxon>
    </lineage>
</organism>
<dbReference type="OrthoDB" id="9881at2157"/>
<evidence type="ECO:0000256" key="7">
    <source>
        <dbReference type="SAM" id="MobiDB-lite"/>
    </source>
</evidence>
<protein>
    <recommendedName>
        <fullName evidence="10">Cytochrome P450</fullName>
    </recommendedName>
</protein>
<dbReference type="AlphaFoldDB" id="A0A2A5QRV8"/>
<comment type="caution">
    <text evidence="8">The sequence shown here is derived from an EMBL/GenBank/DDBJ whole genome shotgun (WGS) entry which is preliminary data.</text>
</comment>
<comment type="similarity">
    <text evidence="1">Belongs to the cytochrome P450 family.</text>
</comment>
<keyword evidence="3" id="KW-0479">Metal-binding</keyword>
<dbReference type="InterPro" id="IPR002401">
    <property type="entry name" value="Cyt_P450_E_grp-I"/>
</dbReference>
<dbReference type="GO" id="GO:0016705">
    <property type="term" value="F:oxidoreductase activity, acting on paired donors, with incorporation or reduction of molecular oxygen"/>
    <property type="evidence" value="ECO:0007669"/>
    <property type="project" value="InterPro"/>
</dbReference>
<keyword evidence="2" id="KW-0349">Heme</keyword>
<dbReference type="Gene3D" id="1.10.630.10">
    <property type="entry name" value="Cytochrome P450"/>
    <property type="match status" value="1"/>
</dbReference>
<proteinExistence type="inferred from homology"/>